<name>M7BWC2_CHEMY</name>
<dbReference type="AlphaFoldDB" id="M7BWC2"/>
<reference evidence="2" key="1">
    <citation type="journal article" date="2013" name="Nat. Genet.">
        <title>The draft genomes of soft-shell turtle and green sea turtle yield insights into the development and evolution of the turtle-specific body plan.</title>
        <authorList>
            <person name="Wang Z."/>
            <person name="Pascual-Anaya J."/>
            <person name="Zadissa A."/>
            <person name="Li W."/>
            <person name="Niimura Y."/>
            <person name="Huang Z."/>
            <person name="Li C."/>
            <person name="White S."/>
            <person name="Xiong Z."/>
            <person name="Fang D."/>
            <person name="Wang B."/>
            <person name="Ming Y."/>
            <person name="Chen Y."/>
            <person name="Zheng Y."/>
            <person name="Kuraku S."/>
            <person name="Pignatelli M."/>
            <person name="Herrero J."/>
            <person name="Beal K."/>
            <person name="Nozawa M."/>
            <person name="Li Q."/>
            <person name="Wang J."/>
            <person name="Zhang H."/>
            <person name="Yu L."/>
            <person name="Shigenobu S."/>
            <person name="Wang J."/>
            <person name="Liu J."/>
            <person name="Flicek P."/>
            <person name="Searle S."/>
            <person name="Wang J."/>
            <person name="Kuratani S."/>
            <person name="Yin Y."/>
            <person name="Aken B."/>
            <person name="Zhang G."/>
            <person name="Irie N."/>
        </authorList>
    </citation>
    <scope>NUCLEOTIDE SEQUENCE [LARGE SCALE GENOMIC DNA]</scope>
</reference>
<evidence type="ECO:0000313" key="1">
    <source>
        <dbReference type="EMBL" id="EMP40125.1"/>
    </source>
</evidence>
<dbReference type="EMBL" id="KB514475">
    <property type="protein sequence ID" value="EMP40125.1"/>
    <property type="molecule type" value="Genomic_DNA"/>
</dbReference>
<sequence length="74" mass="8264">MGRIQDTAQAIAIRKADDNLLVKPLLFLVNHRILLTNIEVLMEVDGKEPDWLRLLLSNKCQSAPGVSNGEENHS</sequence>
<organism evidence="1 2">
    <name type="scientific">Chelonia mydas</name>
    <name type="common">Green sea-turtle</name>
    <name type="synonym">Chelonia agassizi</name>
    <dbReference type="NCBI Taxonomy" id="8469"/>
    <lineage>
        <taxon>Eukaryota</taxon>
        <taxon>Metazoa</taxon>
        <taxon>Chordata</taxon>
        <taxon>Craniata</taxon>
        <taxon>Vertebrata</taxon>
        <taxon>Euteleostomi</taxon>
        <taxon>Archelosauria</taxon>
        <taxon>Testudinata</taxon>
        <taxon>Testudines</taxon>
        <taxon>Cryptodira</taxon>
        <taxon>Durocryptodira</taxon>
        <taxon>Americhelydia</taxon>
        <taxon>Chelonioidea</taxon>
        <taxon>Cheloniidae</taxon>
        <taxon>Chelonia</taxon>
    </lineage>
</organism>
<evidence type="ECO:0000313" key="2">
    <source>
        <dbReference type="Proteomes" id="UP000031443"/>
    </source>
</evidence>
<gene>
    <name evidence="1" type="ORF">UY3_02628</name>
</gene>
<protein>
    <submittedName>
        <fullName evidence="1">Uncharacterized protein</fullName>
    </submittedName>
</protein>
<dbReference type="Proteomes" id="UP000031443">
    <property type="component" value="Unassembled WGS sequence"/>
</dbReference>
<accession>M7BWC2</accession>
<keyword evidence="2" id="KW-1185">Reference proteome</keyword>
<proteinExistence type="predicted"/>